<protein>
    <submittedName>
        <fullName evidence="1">Uncharacterized protein</fullName>
    </submittedName>
</protein>
<reference evidence="1 2" key="1">
    <citation type="submission" date="2013-07" db="EMBL/GenBank/DDBJ databases">
        <title>Complete genome sequence of Bacillus infantis NRRL B-14911 that has potential to induce cardiac disease by antigenic mimicry.</title>
        <authorList>
            <person name="Massilamany C."/>
            <person name="Smith T.P.L."/>
            <person name="Loy J.D."/>
            <person name="Barletta R."/>
            <person name="Reddy J."/>
        </authorList>
    </citation>
    <scope>NUCLEOTIDE SEQUENCE [LARGE SCALE GENOMIC DNA]</scope>
    <source>
        <strain evidence="1 2">NRRL B-14911</strain>
    </source>
</reference>
<name>U5L953_9BACI</name>
<dbReference type="Proteomes" id="UP000017805">
    <property type="component" value="Chromosome"/>
</dbReference>
<dbReference type="EMBL" id="CP006643">
    <property type="protein sequence ID" value="AGX03928.1"/>
    <property type="molecule type" value="Genomic_DNA"/>
</dbReference>
<dbReference type="AlphaFoldDB" id="U5L953"/>
<accession>U5L953</accession>
<evidence type="ECO:0000313" key="2">
    <source>
        <dbReference type="Proteomes" id="UP000017805"/>
    </source>
</evidence>
<dbReference type="HOGENOM" id="CLU_3004485_0_0_9"/>
<sequence length="56" mass="6034">MAAFLVMLRLSRKQRCGRIAGMEKGQFRLCSAFLGLGSLPGFLCFKMSGGRLPPAG</sequence>
<organism evidence="1 2">
    <name type="scientific">Bacillus infantis NRRL B-14911</name>
    <dbReference type="NCBI Taxonomy" id="1367477"/>
    <lineage>
        <taxon>Bacteria</taxon>
        <taxon>Bacillati</taxon>
        <taxon>Bacillota</taxon>
        <taxon>Bacilli</taxon>
        <taxon>Bacillales</taxon>
        <taxon>Bacillaceae</taxon>
        <taxon>Bacillus</taxon>
    </lineage>
</organism>
<dbReference type="KEGG" id="bif:N288_10050"/>
<keyword evidence="2" id="KW-1185">Reference proteome</keyword>
<dbReference type="PATRIC" id="fig|1367477.3.peg.1950"/>
<proteinExistence type="predicted"/>
<gene>
    <name evidence="1" type="ORF">N288_10050</name>
</gene>
<evidence type="ECO:0000313" key="1">
    <source>
        <dbReference type="EMBL" id="AGX03928.1"/>
    </source>
</evidence>
<dbReference type="STRING" id="1367477.N288_10050"/>